<dbReference type="STRING" id="1111738.GCA_000427905_00332"/>
<reference evidence="4 6" key="3">
    <citation type="journal article" date="2021" name="BMC Genomics">
        <title>Genome-resolved metagenome and metatranscriptome analyses of thermophilic composting reveal key bacterial players and their metabolic interactions.</title>
        <authorList>
            <person name="Braga L.P.P."/>
            <person name="Pereira R.V."/>
            <person name="Martins L.F."/>
            <person name="Moura L.M.S."/>
            <person name="Sanchez F.B."/>
            <person name="Patane J.S.L."/>
            <person name="da Silva A.M."/>
            <person name="Setubal J.C."/>
        </authorList>
    </citation>
    <scope>NUCLEOTIDE SEQUENCE [LARGE SCALE GENOMIC DNA]</scope>
    <source>
        <strain evidence="4">ZC4RG45</strain>
    </source>
</reference>
<dbReference type="SUPFAM" id="SSF47240">
    <property type="entry name" value="Ferritin-like"/>
    <property type="match status" value="1"/>
</dbReference>
<evidence type="ECO:0000259" key="3">
    <source>
        <dbReference type="Pfam" id="PF00210"/>
    </source>
</evidence>
<dbReference type="Proteomes" id="UP000249324">
    <property type="component" value="Unassembled WGS sequence"/>
</dbReference>
<reference evidence="4" key="1">
    <citation type="submission" date="2018-05" db="EMBL/GenBank/DDBJ databases">
        <authorList>
            <person name="Moura L."/>
            <person name="Setubal J.C."/>
        </authorList>
    </citation>
    <scope>NUCLEOTIDE SEQUENCE</scope>
    <source>
        <strain evidence="4">ZC4RG45</strain>
    </source>
</reference>
<evidence type="ECO:0000313" key="4">
    <source>
        <dbReference type="EMBL" id="MFO7190661.1"/>
    </source>
</evidence>
<dbReference type="PROSITE" id="PS00818">
    <property type="entry name" value="DPS_1"/>
    <property type="match status" value="1"/>
</dbReference>
<dbReference type="InterPro" id="IPR023188">
    <property type="entry name" value="DPS_DNA-bd_CS"/>
</dbReference>
<dbReference type="AlphaFoldDB" id="A0A2W4JH52"/>
<sequence>MTSGTPITGPLNDADQQMTGKYLQQILVDLIQLHLLAKQAHWTVVGRFFHDVHLHLDELVTLAREYADQVAERAATIGVVPDGRARTVAETSGLADLEAAWTTDKKAIEVTVSALATAIGHAREAIDPLDKADPVTQDLVIEIASKLEEAHWMWQAQLATV</sequence>
<dbReference type="GO" id="GO:0008199">
    <property type="term" value="F:ferric iron binding"/>
    <property type="evidence" value="ECO:0007669"/>
    <property type="project" value="InterPro"/>
</dbReference>
<organism evidence="5">
    <name type="scientific">Thermocrispum agreste</name>
    <dbReference type="NCBI Taxonomy" id="37925"/>
    <lineage>
        <taxon>Bacteria</taxon>
        <taxon>Bacillati</taxon>
        <taxon>Actinomycetota</taxon>
        <taxon>Actinomycetes</taxon>
        <taxon>Pseudonocardiales</taxon>
        <taxon>Pseudonocardiaceae</taxon>
        <taxon>Thermocrispum</taxon>
    </lineage>
</organism>
<dbReference type="InterPro" id="IPR002177">
    <property type="entry name" value="DPS_DNA-bd"/>
</dbReference>
<dbReference type="Pfam" id="PF00210">
    <property type="entry name" value="Ferritin"/>
    <property type="match status" value="1"/>
</dbReference>
<dbReference type="InterPro" id="IPR009078">
    <property type="entry name" value="Ferritin-like_SF"/>
</dbReference>
<dbReference type="PRINTS" id="PR01346">
    <property type="entry name" value="HELNAPAPROT"/>
</dbReference>
<gene>
    <name evidence="4" type="ORF">DIU77_000235</name>
    <name evidence="5" type="ORF">DIU77_07940</name>
</gene>
<dbReference type="Gene3D" id="1.20.1260.10">
    <property type="match status" value="1"/>
</dbReference>
<dbReference type="EMBL" id="QGUI01000250">
    <property type="protein sequence ID" value="PZM98464.1"/>
    <property type="molecule type" value="Genomic_DNA"/>
</dbReference>
<dbReference type="PIRSF" id="PIRSF005900">
    <property type="entry name" value="Dps"/>
    <property type="match status" value="1"/>
</dbReference>
<dbReference type="CDD" id="cd01043">
    <property type="entry name" value="DPS"/>
    <property type="match status" value="1"/>
</dbReference>
<comment type="caution">
    <text evidence="5">The sequence shown here is derived from an EMBL/GenBank/DDBJ whole genome shotgun (WGS) entry which is preliminary data.</text>
</comment>
<dbReference type="GO" id="GO:0016722">
    <property type="term" value="F:oxidoreductase activity, acting on metal ions"/>
    <property type="evidence" value="ECO:0007669"/>
    <property type="project" value="InterPro"/>
</dbReference>
<feature type="domain" description="Ferritin/DPS" evidence="3">
    <location>
        <begin position="21"/>
        <end position="160"/>
    </location>
</feature>
<comment type="similarity">
    <text evidence="1 2">Belongs to the Dps family.</text>
</comment>
<reference evidence="5" key="2">
    <citation type="submission" date="2018-05" db="EMBL/GenBank/DDBJ databases">
        <authorList>
            <person name="Lanie J.A."/>
            <person name="Ng W.-L."/>
            <person name="Kazmierczak K.M."/>
            <person name="Andrzejewski T.M."/>
            <person name="Davidsen T.M."/>
            <person name="Wayne K.J."/>
            <person name="Tettelin H."/>
            <person name="Glass J.I."/>
            <person name="Rusch D."/>
            <person name="Podicherti R."/>
            <person name="Tsui H.-C.T."/>
            <person name="Winkler M.E."/>
        </authorList>
    </citation>
    <scope>NUCLEOTIDE SEQUENCE</scope>
    <source>
        <strain evidence="5">ZC4RG45</strain>
    </source>
</reference>
<evidence type="ECO:0000313" key="5">
    <source>
        <dbReference type="EMBL" id="PZM98464.1"/>
    </source>
</evidence>
<dbReference type="InterPro" id="IPR008331">
    <property type="entry name" value="Ferritin_DPS_dom"/>
</dbReference>
<evidence type="ECO:0000256" key="1">
    <source>
        <dbReference type="ARBA" id="ARBA00009497"/>
    </source>
</evidence>
<dbReference type="PANTHER" id="PTHR42932:SF2">
    <property type="entry name" value="DNA PROTECTION DURING STARVATION PROTEIN 1"/>
    <property type="match status" value="1"/>
</dbReference>
<evidence type="ECO:0000313" key="6">
    <source>
        <dbReference type="Proteomes" id="UP000249324"/>
    </source>
</evidence>
<evidence type="ECO:0000256" key="2">
    <source>
        <dbReference type="RuleBase" id="RU003875"/>
    </source>
</evidence>
<dbReference type="PANTHER" id="PTHR42932">
    <property type="entry name" value="GENERAL STRESS PROTEIN 20U"/>
    <property type="match status" value="1"/>
</dbReference>
<protein>
    <submittedName>
        <fullName evidence="5">DNA starvation/stationary phase protection protein</fullName>
    </submittedName>
</protein>
<dbReference type="InterPro" id="IPR012347">
    <property type="entry name" value="Ferritin-like"/>
</dbReference>
<accession>A0A2W4JH52</accession>
<proteinExistence type="inferred from homology"/>
<reference evidence="4" key="4">
    <citation type="submission" date="2023-08" db="EMBL/GenBank/DDBJ databases">
        <authorList>
            <person name="Guima S.E.S."/>
            <person name="Martins L.F."/>
            <person name="Silva A.M."/>
            <person name="Setubal J.C."/>
        </authorList>
    </citation>
    <scope>NUCLEOTIDE SEQUENCE</scope>
    <source>
        <strain evidence="4">ZC4RG45</strain>
    </source>
</reference>
<dbReference type="EMBL" id="QGUI02000001">
    <property type="protein sequence ID" value="MFO7190661.1"/>
    <property type="molecule type" value="Genomic_DNA"/>
</dbReference>
<name>A0A2W4JH52_9PSEU</name>